<dbReference type="SMART" id="SM00184">
    <property type="entry name" value="RING"/>
    <property type="match status" value="1"/>
</dbReference>
<name>A0A369J1U6_HYPMA</name>
<evidence type="ECO:0000256" key="5">
    <source>
        <dbReference type="ARBA" id="ARBA00022833"/>
    </source>
</evidence>
<reference evidence="10" key="1">
    <citation type="submission" date="2018-04" db="EMBL/GenBank/DDBJ databases">
        <title>Whole genome sequencing of Hypsizygus marmoreus.</title>
        <authorList>
            <person name="Choi I.-G."/>
            <person name="Min B."/>
            <person name="Kim J.-G."/>
            <person name="Kim S."/>
            <person name="Oh Y.-L."/>
            <person name="Kong W.-S."/>
            <person name="Park H."/>
            <person name="Jeong J."/>
            <person name="Song E.-S."/>
        </authorList>
    </citation>
    <scope>NUCLEOTIDE SEQUENCE [LARGE SCALE GENOMIC DNA]</scope>
    <source>
        <strain evidence="10">51987-8</strain>
    </source>
</reference>
<dbReference type="GO" id="GO:0061630">
    <property type="term" value="F:ubiquitin protein ligase activity"/>
    <property type="evidence" value="ECO:0007669"/>
    <property type="project" value="TreeGrafter"/>
</dbReference>
<dbReference type="PROSITE" id="PS50089">
    <property type="entry name" value="ZF_RING_2"/>
    <property type="match status" value="1"/>
</dbReference>
<dbReference type="AlphaFoldDB" id="A0A369J1U6"/>
<keyword evidence="11" id="KW-1185">Reference proteome</keyword>
<evidence type="ECO:0000256" key="4">
    <source>
        <dbReference type="ARBA" id="ARBA00022786"/>
    </source>
</evidence>
<dbReference type="InterPro" id="IPR013083">
    <property type="entry name" value="Znf_RING/FYVE/PHD"/>
</dbReference>
<comment type="caution">
    <text evidence="10">The sequence shown here is derived from an EMBL/GenBank/DDBJ whole genome shotgun (WGS) entry which is preliminary data.</text>
</comment>
<dbReference type="InterPro" id="IPR017907">
    <property type="entry name" value="Znf_RING_CS"/>
</dbReference>
<evidence type="ECO:0000256" key="6">
    <source>
        <dbReference type="PROSITE-ProRule" id="PRU00175"/>
    </source>
</evidence>
<keyword evidence="3 6" id="KW-0863">Zinc-finger</keyword>
<dbReference type="Proteomes" id="UP000076154">
    <property type="component" value="Unassembled WGS sequence"/>
</dbReference>
<dbReference type="SUPFAM" id="SSF57850">
    <property type="entry name" value="RING/U-box"/>
    <property type="match status" value="1"/>
</dbReference>
<dbReference type="GO" id="GO:0006511">
    <property type="term" value="P:ubiquitin-dependent protein catabolic process"/>
    <property type="evidence" value="ECO:0007669"/>
    <property type="project" value="TreeGrafter"/>
</dbReference>
<dbReference type="OrthoDB" id="6270329at2759"/>
<accession>A0A369J1U6</accession>
<dbReference type="GO" id="GO:0005829">
    <property type="term" value="C:cytosol"/>
    <property type="evidence" value="ECO:0007669"/>
    <property type="project" value="TreeGrafter"/>
</dbReference>
<evidence type="ECO:0000256" key="3">
    <source>
        <dbReference type="ARBA" id="ARBA00022771"/>
    </source>
</evidence>
<dbReference type="STRING" id="39966.A0A369J1U6"/>
<dbReference type="EMBL" id="LUEZ02000181">
    <property type="protein sequence ID" value="RDB15372.1"/>
    <property type="molecule type" value="Genomic_DNA"/>
</dbReference>
<dbReference type="InterPro" id="IPR027370">
    <property type="entry name" value="Znf-RING_euk"/>
</dbReference>
<feature type="region of interest" description="Disordered" evidence="8">
    <location>
        <begin position="214"/>
        <end position="239"/>
    </location>
</feature>
<keyword evidence="2" id="KW-0479">Metal-binding</keyword>
<organism evidence="10 11">
    <name type="scientific">Hypsizygus marmoreus</name>
    <name type="common">White beech mushroom</name>
    <name type="synonym">Agaricus marmoreus</name>
    <dbReference type="NCBI Taxonomy" id="39966"/>
    <lineage>
        <taxon>Eukaryota</taxon>
        <taxon>Fungi</taxon>
        <taxon>Dikarya</taxon>
        <taxon>Basidiomycota</taxon>
        <taxon>Agaricomycotina</taxon>
        <taxon>Agaricomycetes</taxon>
        <taxon>Agaricomycetidae</taxon>
        <taxon>Agaricales</taxon>
        <taxon>Tricholomatineae</taxon>
        <taxon>Lyophyllaceae</taxon>
        <taxon>Hypsizygus</taxon>
    </lineage>
</organism>
<dbReference type="Gene3D" id="3.30.40.10">
    <property type="entry name" value="Zinc/RING finger domain, C3HC4 (zinc finger)"/>
    <property type="match status" value="1"/>
</dbReference>
<evidence type="ECO:0000256" key="1">
    <source>
        <dbReference type="ARBA" id="ARBA00022679"/>
    </source>
</evidence>
<keyword evidence="1" id="KW-0808">Transferase</keyword>
<evidence type="ECO:0000256" key="8">
    <source>
        <dbReference type="SAM" id="MobiDB-lite"/>
    </source>
</evidence>
<dbReference type="Pfam" id="PF13445">
    <property type="entry name" value="zf-RING_UBOX"/>
    <property type="match status" value="1"/>
</dbReference>
<protein>
    <submittedName>
        <fullName evidence="10">Tripartite motif-containing protein 26</fullName>
    </submittedName>
</protein>
<sequence length="308" mass="34519">MSGECSICLTAFKDPVSIPCGHVYCTKCLADHVNAPGNNDLRSTCPTCRRPFNTVTPDLTYLHKKYHEYVVPSVRRIYFDNPAQVDVKMKLAVAEAKIKKLQKEQEVLMRQCERHIAAAGAHAAGEQQAKLKADNLAERLSNIEREHKNEKLGAVLNLMNIEEQRDVLNTKYQKLKQRVHDLEMNSRLNDSMVSTSSSHGQRLHKMPSSLRIDTSMSAGPSRHAEAPAVASNSSASRPIRPLPRAAREKVRAQARRISPPPIFREPAKRPRLSEPLVAVGWALQEEPDDASLWNGHYSLRGRRISRAG</sequence>
<keyword evidence="5" id="KW-0862">Zinc</keyword>
<dbReference type="PROSITE" id="PS00518">
    <property type="entry name" value="ZF_RING_1"/>
    <property type="match status" value="1"/>
</dbReference>
<gene>
    <name evidence="10" type="primary">Trim26_1</name>
    <name evidence="10" type="ORF">Hypma_004664</name>
</gene>
<proteinExistence type="predicted"/>
<dbReference type="GO" id="GO:0008270">
    <property type="term" value="F:zinc ion binding"/>
    <property type="evidence" value="ECO:0007669"/>
    <property type="project" value="UniProtKB-KW"/>
</dbReference>
<feature type="domain" description="RING-type" evidence="9">
    <location>
        <begin position="5"/>
        <end position="49"/>
    </location>
</feature>
<dbReference type="InParanoid" id="A0A369J1U6"/>
<evidence type="ECO:0000256" key="7">
    <source>
        <dbReference type="SAM" id="Coils"/>
    </source>
</evidence>
<evidence type="ECO:0000256" key="2">
    <source>
        <dbReference type="ARBA" id="ARBA00022723"/>
    </source>
</evidence>
<evidence type="ECO:0000259" key="9">
    <source>
        <dbReference type="PROSITE" id="PS50089"/>
    </source>
</evidence>
<evidence type="ECO:0000313" key="11">
    <source>
        <dbReference type="Proteomes" id="UP000076154"/>
    </source>
</evidence>
<dbReference type="PANTHER" id="PTHR15067">
    <property type="entry name" value="E3 UBIQUITIN-PROTEIN LIGASE RNF8"/>
    <property type="match status" value="1"/>
</dbReference>
<keyword evidence="4" id="KW-0833">Ubl conjugation pathway</keyword>
<dbReference type="GO" id="GO:0000151">
    <property type="term" value="C:ubiquitin ligase complex"/>
    <property type="evidence" value="ECO:0007669"/>
    <property type="project" value="TreeGrafter"/>
</dbReference>
<feature type="coiled-coil region" evidence="7">
    <location>
        <begin position="84"/>
        <end position="185"/>
    </location>
</feature>
<dbReference type="PANTHER" id="PTHR15067:SF4">
    <property type="entry name" value="E3 UBIQUITIN-PROTEIN LIGASE RNF8"/>
    <property type="match status" value="1"/>
</dbReference>
<evidence type="ECO:0000313" key="10">
    <source>
        <dbReference type="EMBL" id="RDB15372.1"/>
    </source>
</evidence>
<keyword evidence="7" id="KW-0175">Coiled coil</keyword>
<dbReference type="GO" id="GO:0016567">
    <property type="term" value="P:protein ubiquitination"/>
    <property type="evidence" value="ECO:0007669"/>
    <property type="project" value="TreeGrafter"/>
</dbReference>
<dbReference type="InterPro" id="IPR001841">
    <property type="entry name" value="Znf_RING"/>
</dbReference>